<keyword evidence="3" id="KW-0808">Transferase</keyword>
<organism evidence="9 10">
    <name type="scientific">Pseudonocardia oroxyli</name>
    <dbReference type="NCBI Taxonomy" id="366584"/>
    <lineage>
        <taxon>Bacteria</taxon>
        <taxon>Bacillati</taxon>
        <taxon>Actinomycetota</taxon>
        <taxon>Actinomycetes</taxon>
        <taxon>Pseudonocardiales</taxon>
        <taxon>Pseudonocardiaceae</taxon>
        <taxon>Pseudonocardia</taxon>
    </lineage>
</organism>
<evidence type="ECO:0000256" key="7">
    <source>
        <dbReference type="PROSITE-ProRule" id="PRU10141"/>
    </source>
</evidence>
<evidence type="ECO:0000259" key="8">
    <source>
        <dbReference type="PROSITE" id="PS50011"/>
    </source>
</evidence>
<proteinExistence type="predicted"/>
<dbReference type="Pfam" id="PF00069">
    <property type="entry name" value="Pkinase"/>
    <property type="match status" value="1"/>
</dbReference>
<gene>
    <name evidence="9" type="ORF">SAMN05216377_11917</name>
</gene>
<protein>
    <recommendedName>
        <fullName evidence="1">non-specific serine/threonine protein kinase</fullName>
        <ecNumber evidence="1">2.7.11.1</ecNumber>
    </recommendedName>
</protein>
<dbReference type="PROSITE" id="PS50011">
    <property type="entry name" value="PROTEIN_KINASE_DOM"/>
    <property type="match status" value="1"/>
</dbReference>
<feature type="binding site" evidence="7">
    <location>
        <position position="42"/>
    </location>
    <ligand>
        <name>ATP</name>
        <dbReference type="ChEBI" id="CHEBI:30616"/>
    </ligand>
</feature>
<dbReference type="Gene3D" id="1.10.510.10">
    <property type="entry name" value="Transferase(Phosphotransferase) domain 1"/>
    <property type="match status" value="1"/>
</dbReference>
<dbReference type="EC" id="2.7.11.1" evidence="1"/>
<dbReference type="InterPro" id="IPR011009">
    <property type="entry name" value="Kinase-like_dom_sf"/>
</dbReference>
<dbReference type="SUPFAM" id="SSF56112">
    <property type="entry name" value="Protein kinase-like (PK-like)"/>
    <property type="match status" value="1"/>
</dbReference>
<keyword evidence="5 9" id="KW-0418">Kinase</keyword>
<dbReference type="EMBL" id="FNBE01000019">
    <property type="protein sequence ID" value="SDH11221.1"/>
    <property type="molecule type" value="Genomic_DNA"/>
</dbReference>
<feature type="domain" description="Protein kinase" evidence="8">
    <location>
        <begin position="13"/>
        <end position="295"/>
    </location>
</feature>
<dbReference type="InterPro" id="IPR011990">
    <property type="entry name" value="TPR-like_helical_dom_sf"/>
</dbReference>
<keyword evidence="2 9" id="KW-0723">Serine/threonine-protein kinase</keyword>
<evidence type="ECO:0000256" key="1">
    <source>
        <dbReference type="ARBA" id="ARBA00012513"/>
    </source>
</evidence>
<sequence length="513" mass="56509">MSAEPERLLGDRYRVDGLLGRGGMSEVYQGYDERLGRPVAIKMLRQPTIGPEVSSTELLELEEAQASNRQRFLREVRMAAQLEHPGTPAVYDTGLTDDGRVWLVMQLLRGSTLETVLDRSTYDETARPTIAWAAAIAAQIAAVLADLHRVDVVHRDIKPANVMIVENGLVKVLDFGIAILRGASALPRLTQIDRTVGTPVYMSPEQHLGRVVTAASDVYSLGCLLYELLAGDPPYLDSTTTPLRAHHLQTQVPSVQLARHDAPAELEGLLNRMLAKDAEERPTAEQVYAALVPLIGGLTGSSDEVQDPTRPFRVPLLAPRSRPVVPSPRAPLTDAEFVQIQNGATALMGDDQLGLAVEILEDGLARAAAEPFFRLELSFQLGMIQFLRREYRAAASLLTEAEETYRARLGDVHPRAVQCAYYAGHAYAELGEPLKALAQLRFYLQHVDPTEPDNAEPILESRFVLAQLLASDGRAEEARAELVRLRPVFQEHYGTESTLVRNLDKQIDKLAEG</sequence>
<dbReference type="Gene3D" id="1.25.40.10">
    <property type="entry name" value="Tetratricopeptide repeat domain"/>
    <property type="match status" value="1"/>
</dbReference>
<dbReference type="PANTHER" id="PTHR43289:SF6">
    <property type="entry name" value="SERINE_THREONINE-PROTEIN KINASE NEKL-3"/>
    <property type="match status" value="1"/>
</dbReference>
<dbReference type="PANTHER" id="PTHR43289">
    <property type="entry name" value="MITOGEN-ACTIVATED PROTEIN KINASE KINASE KINASE 20-RELATED"/>
    <property type="match status" value="1"/>
</dbReference>
<dbReference type="OrthoDB" id="9762169at2"/>
<reference evidence="9 10" key="1">
    <citation type="submission" date="2016-10" db="EMBL/GenBank/DDBJ databases">
        <authorList>
            <person name="de Groot N.N."/>
        </authorList>
    </citation>
    <scope>NUCLEOTIDE SEQUENCE [LARGE SCALE GENOMIC DNA]</scope>
    <source>
        <strain evidence="9 10">CGMCC 4.3143</strain>
    </source>
</reference>
<dbReference type="PROSITE" id="PS00107">
    <property type="entry name" value="PROTEIN_KINASE_ATP"/>
    <property type="match status" value="1"/>
</dbReference>
<keyword evidence="4 7" id="KW-0547">Nucleotide-binding</keyword>
<dbReference type="Proteomes" id="UP000198967">
    <property type="component" value="Unassembled WGS sequence"/>
</dbReference>
<dbReference type="CDD" id="cd14014">
    <property type="entry name" value="STKc_PknB_like"/>
    <property type="match status" value="1"/>
</dbReference>
<keyword evidence="6 7" id="KW-0067">ATP-binding</keyword>
<evidence type="ECO:0000256" key="5">
    <source>
        <dbReference type="ARBA" id="ARBA00022777"/>
    </source>
</evidence>
<dbReference type="Gene3D" id="3.30.200.20">
    <property type="entry name" value="Phosphorylase Kinase, domain 1"/>
    <property type="match status" value="1"/>
</dbReference>
<dbReference type="GO" id="GO:0005524">
    <property type="term" value="F:ATP binding"/>
    <property type="evidence" value="ECO:0007669"/>
    <property type="project" value="UniProtKB-UniRule"/>
</dbReference>
<dbReference type="PROSITE" id="PS00108">
    <property type="entry name" value="PROTEIN_KINASE_ST"/>
    <property type="match status" value="1"/>
</dbReference>
<evidence type="ECO:0000313" key="10">
    <source>
        <dbReference type="Proteomes" id="UP000198967"/>
    </source>
</evidence>
<dbReference type="SMART" id="SM00220">
    <property type="entry name" value="S_TKc"/>
    <property type="match status" value="1"/>
</dbReference>
<dbReference type="InterPro" id="IPR017441">
    <property type="entry name" value="Protein_kinase_ATP_BS"/>
</dbReference>
<keyword evidence="10" id="KW-1185">Reference proteome</keyword>
<dbReference type="SUPFAM" id="SSF48452">
    <property type="entry name" value="TPR-like"/>
    <property type="match status" value="1"/>
</dbReference>
<evidence type="ECO:0000256" key="6">
    <source>
        <dbReference type="ARBA" id="ARBA00022840"/>
    </source>
</evidence>
<dbReference type="GO" id="GO:0004674">
    <property type="term" value="F:protein serine/threonine kinase activity"/>
    <property type="evidence" value="ECO:0007669"/>
    <property type="project" value="UniProtKB-KW"/>
</dbReference>
<accession>A0A1G7ZR97</accession>
<dbReference type="AlphaFoldDB" id="A0A1G7ZR97"/>
<dbReference type="InterPro" id="IPR000719">
    <property type="entry name" value="Prot_kinase_dom"/>
</dbReference>
<name>A0A1G7ZR97_PSEOR</name>
<evidence type="ECO:0000256" key="2">
    <source>
        <dbReference type="ARBA" id="ARBA00022527"/>
    </source>
</evidence>
<dbReference type="STRING" id="366584.SAMN05216377_11917"/>
<evidence type="ECO:0000256" key="4">
    <source>
        <dbReference type="ARBA" id="ARBA00022741"/>
    </source>
</evidence>
<evidence type="ECO:0000256" key="3">
    <source>
        <dbReference type="ARBA" id="ARBA00022679"/>
    </source>
</evidence>
<evidence type="ECO:0000313" key="9">
    <source>
        <dbReference type="EMBL" id="SDH11221.1"/>
    </source>
</evidence>
<dbReference type="InterPro" id="IPR008271">
    <property type="entry name" value="Ser/Thr_kinase_AS"/>
</dbReference>